<protein>
    <submittedName>
        <fullName evidence="1">Cysteine protease</fullName>
    </submittedName>
</protein>
<dbReference type="Proteomes" id="UP000186559">
    <property type="component" value="Chromosome"/>
</dbReference>
<dbReference type="GO" id="GO:0008233">
    <property type="term" value="F:peptidase activity"/>
    <property type="evidence" value="ECO:0007669"/>
    <property type="project" value="UniProtKB-KW"/>
</dbReference>
<evidence type="ECO:0000313" key="1">
    <source>
        <dbReference type="EMBL" id="APX22977.1"/>
    </source>
</evidence>
<keyword evidence="1" id="KW-0378">Hydrolase</keyword>
<name>A0A1U7D475_9RHOB</name>
<evidence type="ECO:0000313" key="2">
    <source>
        <dbReference type="Proteomes" id="UP000186559"/>
    </source>
</evidence>
<dbReference type="STRING" id="1229727.Ga0080559_TMP2181"/>
<gene>
    <name evidence="1" type="ORF">Ga0080559_TMP2181</name>
</gene>
<proteinExistence type="predicted"/>
<keyword evidence="2" id="KW-1185">Reference proteome</keyword>
<dbReference type="EMBL" id="CP014796">
    <property type="protein sequence ID" value="APX22977.1"/>
    <property type="molecule type" value="Genomic_DNA"/>
</dbReference>
<sequence>MGPHGTFRRSGALHTTPEDIDALFRALADSDARKLSLHFHGGLVKEGHGEAIARAMQPVYEAGGAHAVTFIWETGLIETLTRNLRRIDETRLFQKLVRYVFRQLTKRLGADLSERGPGEPMTMAEIEAELSRIEKFEGFEATARSGAETLDEAELEFIEAEMETEFLLELQDDPELAEGDFAELAGDAPLEPTLREAMTDVDGRGVSLFQVAKYLARVTYRVLKRYIRKRDHGLYPTVIEEILREFYLADFGAWTWGRMKDIAAEMWLPNGPVIDENAHPGAYFLDKLAAHMASRPGFTLDLIGHSAGSIAICEMLRAAEVAGRRPPVRNIVFLAPACLTSLMHREIVAHPERFERFRMFTMSDAYEQKDQLVRGLYTRSLLYFISGVLEDSPDVPIAGMERFWSEPALFDDPALTETVAWLGAAGEDRAVLSVTADGATGGLTSASQKHGDFDNDPATLASLTHLVSQAVT</sequence>
<reference evidence="1 2" key="1">
    <citation type="submission" date="2016-03" db="EMBL/GenBank/DDBJ databases">
        <title>Deep-sea bacteria in the southern Pacific.</title>
        <authorList>
            <person name="Tang K."/>
        </authorList>
    </citation>
    <scope>NUCLEOTIDE SEQUENCE [LARGE SCALE GENOMIC DNA]</scope>
    <source>
        <strain evidence="1 2">JLT2016</strain>
    </source>
</reference>
<keyword evidence="1" id="KW-0645">Protease</keyword>
<dbReference type="GO" id="GO:0006508">
    <property type="term" value="P:proteolysis"/>
    <property type="evidence" value="ECO:0007669"/>
    <property type="project" value="UniProtKB-KW"/>
</dbReference>
<accession>A0A1U7D475</accession>
<dbReference type="AlphaFoldDB" id="A0A1U7D475"/>
<dbReference type="KEGG" id="tpro:Ga0080559_TMP2181"/>
<organism evidence="1 2">
    <name type="scientific">Salipiger profundus</name>
    <dbReference type="NCBI Taxonomy" id="1229727"/>
    <lineage>
        <taxon>Bacteria</taxon>
        <taxon>Pseudomonadati</taxon>
        <taxon>Pseudomonadota</taxon>
        <taxon>Alphaproteobacteria</taxon>
        <taxon>Rhodobacterales</taxon>
        <taxon>Roseobacteraceae</taxon>
        <taxon>Salipiger</taxon>
    </lineage>
</organism>